<dbReference type="InterPro" id="IPR043998">
    <property type="entry name" value="Put_Metallopep"/>
</dbReference>
<evidence type="ECO:0000259" key="1">
    <source>
        <dbReference type="Pfam" id="PF18894"/>
    </source>
</evidence>
<evidence type="ECO:0000313" key="3">
    <source>
        <dbReference type="Proteomes" id="UP000005262"/>
    </source>
</evidence>
<dbReference type="AlphaFoldDB" id="J7IX41"/>
<name>J7IX41_DESMD</name>
<accession>J7IX41</accession>
<dbReference type="Proteomes" id="UP000005262">
    <property type="component" value="Chromosome"/>
</dbReference>
<dbReference type="HOGENOM" id="CLU_1545154_0_0_9"/>
<dbReference type="RefSeq" id="WP_014905186.1">
    <property type="nucleotide sequence ID" value="NC_018515.1"/>
</dbReference>
<gene>
    <name evidence="2" type="ordered locus">Desmer_4474</name>
</gene>
<sequence length="173" mass="20624">MGYEKSPRVREIAEALIDDHHPHLKDAKELIEYYVRDDSGVDWTGKCKKCTSFERFLTGKMFHIFIIELAFEAWQIEKLKALLDHELCHIQRKTGMEVINPSTGKIIRKEWAKKDDPDNWYLREHDVEEFSDVIHRHGLWEHGIEKFAEAVREAEYQMTIYDAEHEQELKRAQ</sequence>
<organism evidence="2 3">
    <name type="scientific">Desulfosporosinus meridiei (strain ATCC BAA-275 / DSM 13257 / KCTC 12902 / NCIMB 13706 / S10)</name>
    <dbReference type="NCBI Taxonomy" id="768704"/>
    <lineage>
        <taxon>Bacteria</taxon>
        <taxon>Bacillati</taxon>
        <taxon>Bacillota</taxon>
        <taxon>Clostridia</taxon>
        <taxon>Eubacteriales</taxon>
        <taxon>Desulfitobacteriaceae</taxon>
        <taxon>Desulfosporosinus</taxon>
    </lineage>
</organism>
<proteinExistence type="predicted"/>
<keyword evidence="3" id="KW-1185">Reference proteome</keyword>
<dbReference type="EMBL" id="CP003629">
    <property type="protein sequence ID" value="AFQ46280.1"/>
    <property type="molecule type" value="Genomic_DNA"/>
</dbReference>
<evidence type="ECO:0000313" key="2">
    <source>
        <dbReference type="EMBL" id="AFQ46280.1"/>
    </source>
</evidence>
<reference evidence="3" key="2">
    <citation type="submission" date="2012-08" db="EMBL/GenBank/DDBJ databases">
        <title>Finished genome of Desulfosporosinus meridiei DSM 13257.</title>
        <authorList>
            <person name="Huntemann M."/>
            <person name="Wei C.-L."/>
            <person name="Han J."/>
            <person name="Detter J.C."/>
            <person name="Han C."/>
            <person name="Davenport K."/>
            <person name="Daligault H."/>
            <person name="Erkkila T."/>
            <person name="Gu W."/>
            <person name="Munk A.C.C."/>
            <person name="Teshima H."/>
            <person name="Xu Y."/>
            <person name="Chain P."/>
            <person name="Tapia R."/>
            <person name="Chen A."/>
            <person name="Krypides N."/>
            <person name="Mavromatis K."/>
            <person name="Markowitz V."/>
            <person name="Szeto E."/>
            <person name="Ivanova N."/>
            <person name="Mikhailova N."/>
            <person name="Ovchinnikova G."/>
            <person name="Pagani I."/>
            <person name="Pati A."/>
            <person name="Goodwin L."/>
            <person name="Peters L."/>
            <person name="Pitluck S."/>
            <person name="Woyke T."/>
            <person name="Pester M."/>
            <person name="Spring S."/>
            <person name="Ollivier B."/>
            <person name="Rattei T."/>
            <person name="Klenk H.-P."/>
            <person name="Wagner M."/>
            <person name="Loy A."/>
        </authorList>
    </citation>
    <scope>NUCLEOTIDE SEQUENCE [LARGE SCALE GENOMIC DNA]</scope>
    <source>
        <strain evidence="3">ATCC BAA-275 / DSM 13257 / NCIMB 13706 / S10</strain>
    </source>
</reference>
<dbReference type="eggNOG" id="ENOG5033I91">
    <property type="taxonomic scope" value="Bacteria"/>
</dbReference>
<dbReference type="STRING" id="768704.Desmer_4474"/>
<feature type="domain" description="Putative phage metallopeptidase" evidence="1">
    <location>
        <begin position="3"/>
        <end position="150"/>
    </location>
</feature>
<protein>
    <recommendedName>
        <fullName evidence="1">Putative phage metallopeptidase domain-containing protein</fullName>
    </recommendedName>
</protein>
<dbReference type="Pfam" id="PF18894">
    <property type="entry name" value="PhageMetallopep"/>
    <property type="match status" value="1"/>
</dbReference>
<dbReference type="OrthoDB" id="2679837at2"/>
<dbReference type="KEGG" id="dmi:Desmer_4474"/>
<reference evidence="2 3" key="1">
    <citation type="journal article" date="2012" name="J. Bacteriol.">
        <title>Complete genome sequences of Desulfosporosinus orientis DSM765T, Desulfosporosinus youngiae DSM17734T, Desulfosporosinus meridiei DSM13257T, and Desulfosporosinus acidiphilus DSM22704T.</title>
        <authorList>
            <person name="Pester M."/>
            <person name="Brambilla E."/>
            <person name="Alazard D."/>
            <person name="Rattei T."/>
            <person name="Weinmaier T."/>
            <person name="Han J."/>
            <person name="Lucas S."/>
            <person name="Lapidus A."/>
            <person name="Cheng J.F."/>
            <person name="Goodwin L."/>
            <person name="Pitluck S."/>
            <person name="Peters L."/>
            <person name="Ovchinnikova G."/>
            <person name="Teshima H."/>
            <person name="Detter J.C."/>
            <person name="Han C.S."/>
            <person name="Tapia R."/>
            <person name="Land M.L."/>
            <person name="Hauser L."/>
            <person name="Kyrpides N.C."/>
            <person name="Ivanova N.N."/>
            <person name="Pagani I."/>
            <person name="Huntmann M."/>
            <person name="Wei C.L."/>
            <person name="Davenport K.W."/>
            <person name="Daligault H."/>
            <person name="Chain P.S."/>
            <person name="Chen A."/>
            <person name="Mavromatis K."/>
            <person name="Markowitz V."/>
            <person name="Szeto E."/>
            <person name="Mikhailova N."/>
            <person name="Pati A."/>
            <person name="Wagner M."/>
            <person name="Woyke T."/>
            <person name="Ollivier B."/>
            <person name="Klenk H.P."/>
            <person name="Spring S."/>
            <person name="Loy A."/>
        </authorList>
    </citation>
    <scope>NUCLEOTIDE SEQUENCE [LARGE SCALE GENOMIC DNA]</scope>
    <source>
        <strain evidence="3">ATCC BAA-275 / DSM 13257 / NCIMB 13706 / S10</strain>
    </source>
</reference>